<evidence type="ECO:0000313" key="1">
    <source>
        <dbReference type="EMBL" id="GBP39210.1"/>
    </source>
</evidence>
<organism evidence="1 2">
    <name type="scientific">Eumeta variegata</name>
    <name type="common">Bagworm moth</name>
    <name type="synonym">Eumeta japonica</name>
    <dbReference type="NCBI Taxonomy" id="151549"/>
    <lineage>
        <taxon>Eukaryota</taxon>
        <taxon>Metazoa</taxon>
        <taxon>Ecdysozoa</taxon>
        <taxon>Arthropoda</taxon>
        <taxon>Hexapoda</taxon>
        <taxon>Insecta</taxon>
        <taxon>Pterygota</taxon>
        <taxon>Neoptera</taxon>
        <taxon>Endopterygota</taxon>
        <taxon>Lepidoptera</taxon>
        <taxon>Glossata</taxon>
        <taxon>Ditrysia</taxon>
        <taxon>Tineoidea</taxon>
        <taxon>Psychidae</taxon>
        <taxon>Oiketicinae</taxon>
        <taxon>Eumeta</taxon>
    </lineage>
</organism>
<keyword evidence="2" id="KW-1185">Reference proteome</keyword>
<evidence type="ECO:0000313" key="2">
    <source>
        <dbReference type="Proteomes" id="UP000299102"/>
    </source>
</evidence>
<protein>
    <submittedName>
        <fullName evidence="1">Uncharacterized protein</fullName>
    </submittedName>
</protein>
<dbReference type="EMBL" id="BGZK01000361">
    <property type="protein sequence ID" value="GBP39210.1"/>
    <property type="molecule type" value="Genomic_DNA"/>
</dbReference>
<sequence length="242" mass="27090">MKKNDRSFGVMSKKELISIKINGTILSRRPPSRPSQRSILTPPDLRLRVRREGLAWRNVVINLQSMGDNVGTERKQQFTCGRAHTVANAVEQRKWAGSNGETSPVRYLISSKMTGNSLVTPLWLRTSMGYVDYIVSGASHNDTYADREKGKRRCVSGPVHQLLPQGRRGAYFRAGPIVHIDAGPEPFPIKRSALYILIRTLPGPGAPLRPPERDRRPAGVYSQFICMQMPPPEPVRDTALPR</sequence>
<comment type="caution">
    <text evidence="1">The sequence shown here is derived from an EMBL/GenBank/DDBJ whole genome shotgun (WGS) entry which is preliminary data.</text>
</comment>
<proteinExistence type="predicted"/>
<accession>A0A4C1VL29</accession>
<dbReference type="AlphaFoldDB" id="A0A4C1VL29"/>
<name>A0A4C1VL29_EUMVA</name>
<dbReference type="Proteomes" id="UP000299102">
    <property type="component" value="Unassembled WGS sequence"/>
</dbReference>
<reference evidence="1 2" key="1">
    <citation type="journal article" date="2019" name="Commun. Biol.">
        <title>The bagworm genome reveals a unique fibroin gene that provides high tensile strength.</title>
        <authorList>
            <person name="Kono N."/>
            <person name="Nakamura H."/>
            <person name="Ohtoshi R."/>
            <person name="Tomita M."/>
            <person name="Numata K."/>
            <person name="Arakawa K."/>
        </authorList>
    </citation>
    <scope>NUCLEOTIDE SEQUENCE [LARGE SCALE GENOMIC DNA]</scope>
</reference>
<gene>
    <name evidence="1" type="ORF">EVAR_26996_1</name>
</gene>